<comment type="subcellular location">
    <subcellularLocation>
        <location evidence="1">Membrane</location>
    </subcellularLocation>
</comment>
<dbReference type="Proteomes" id="UP000440578">
    <property type="component" value="Unassembled WGS sequence"/>
</dbReference>
<dbReference type="SMART" id="SM00563">
    <property type="entry name" value="PlsC"/>
    <property type="match status" value="1"/>
</dbReference>
<dbReference type="GO" id="GO:0008654">
    <property type="term" value="P:phospholipid biosynthetic process"/>
    <property type="evidence" value="ECO:0007669"/>
    <property type="project" value="UniProtKB-KW"/>
</dbReference>
<feature type="transmembrane region" description="Helical" evidence="15">
    <location>
        <begin position="92"/>
        <end position="110"/>
    </location>
</feature>
<reference evidence="17 18" key="1">
    <citation type="submission" date="2019-07" db="EMBL/GenBank/DDBJ databases">
        <title>Draft genome assembly of a fouling barnacle, Amphibalanus amphitrite (Darwin, 1854): The first reference genome for Thecostraca.</title>
        <authorList>
            <person name="Kim W."/>
        </authorList>
    </citation>
    <scope>NUCLEOTIDE SEQUENCE [LARGE SCALE GENOMIC DNA]</scope>
    <source>
        <strain evidence="17">SNU_AA5</strain>
        <tissue evidence="17">Soma without cirri and trophi</tissue>
    </source>
</reference>
<dbReference type="CDD" id="cd00051">
    <property type="entry name" value="EFh"/>
    <property type="match status" value="1"/>
</dbReference>
<dbReference type="GO" id="GO:0005509">
    <property type="term" value="F:calcium ion binding"/>
    <property type="evidence" value="ECO:0007669"/>
    <property type="project" value="InterPro"/>
</dbReference>
<dbReference type="GO" id="GO:0005783">
    <property type="term" value="C:endoplasmic reticulum"/>
    <property type="evidence" value="ECO:0007669"/>
    <property type="project" value="TreeGrafter"/>
</dbReference>
<evidence type="ECO:0000256" key="14">
    <source>
        <dbReference type="ARBA" id="ARBA00025707"/>
    </source>
</evidence>
<keyword evidence="6 15" id="KW-0812">Transmembrane</keyword>
<feature type="transmembrane region" description="Helical" evidence="15">
    <location>
        <begin position="53"/>
        <end position="72"/>
    </location>
</feature>
<dbReference type="GO" id="GO:0042171">
    <property type="term" value="F:lysophosphatidic acid acyltransferase activity"/>
    <property type="evidence" value="ECO:0007669"/>
    <property type="project" value="TreeGrafter"/>
</dbReference>
<evidence type="ECO:0000256" key="3">
    <source>
        <dbReference type="ARBA" id="ARBA00008655"/>
    </source>
</evidence>
<dbReference type="InterPro" id="IPR045252">
    <property type="entry name" value="LPCAT1-like"/>
</dbReference>
<dbReference type="UniPathway" id="UPA00085"/>
<dbReference type="SMART" id="SM00054">
    <property type="entry name" value="EFh"/>
    <property type="match status" value="3"/>
</dbReference>
<comment type="similarity">
    <text evidence="3">Belongs to the 1-acyl-sn-glycerol-3-phosphate acyltransferase family.</text>
</comment>
<evidence type="ECO:0000256" key="10">
    <source>
        <dbReference type="ARBA" id="ARBA00023136"/>
    </source>
</evidence>
<evidence type="ECO:0000313" key="18">
    <source>
        <dbReference type="Proteomes" id="UP000440578"/>
    </source>
</evidence>
<evidence type="ECO:0000256" key="15">
    <source>
        <dbReference type="SAM" id="Phobius"/>
    </source>
</evidence>
<name>A0A6A4WP01_AMPAM</name>
<dbReference type="InterPro" id="IPR011992">
    <property type="entry name" value="EF-hand-dom_pair"/>
</dbReference>
<evidence type="ECO:0000256" key="12">
    <source>
        <dbReference type="ARBA" id="ARBA00023264"/>
    </source>
</evidence>
<dbReference type="PANTHER" id="PTHR23063:SF52">
    <property type="entry name" value="LYSOPHOSPHATIDYLCHOLINE ACYLTRANSFERASE"/>
    <property type="match status" value="1"/>
</dbReference>
<dbReference type="EMBL" id="VIIS01000544">
    <property type="protein sequence ID" value="KAF0307793.1"/>
    <property type="molecule type" value="Genomic_DNA"/>
</dbReference>
<dbReference type="Gene3D" id="1.10.238.10">
    <property type="entry name" value="EF-hand"/>
    <property type="match status" value="1"/>
</dbReference>
<evidence type="ECO:0000256" key="7">
    <source>
        <dbReference type="ARBA" id="ARBA00022837"/>
    </source>
</evidence>
<evidence type="ECO:0000256" key="9">
    <source>
        <dbReference type="ARBA" id="ARBA00023098"/>
    </source>
</evidence>
<dbReference type="InterPro" id="IPR002123">
    <property type="entry name" value="Plipid/glycerol_acylTrfase"/>
</dbReference>
<accession>A0A6A4WP01</accession>
<keyword evidence="5 17" id="KW-0808">Transferase</keyword>
<dbReference type="Pfam" id="PF01553">
    <property type="entry name" value="Acyltransferase"/>
    <property type="match status" value="1"/>
</dbReference>
<evidence type="ECO:0000256" key="4">
    <source>
        <dbReference type="ARBA" id="ARBA00022516"/>
    </source>
</evidence>
<evidence type="ECO:0000256" key="6">
    <source>
        <dbReference type="ARBA" id="ARBA00022692"/>
    </source>
</evidence>
<dbReference type="CDD" id="cd07991">
    <property type="entry name" value="LPLAT_LPCAT1-like"/>
    <property type="match status" value="1"/>
</dbReference>
<keyword evidence="12" id="KW-1208">Phospholipid metabolism</keyword>
<evidence type="ECO:0000256" key="2">
    <source>
        <dbReference type="ARBA" id="ARBA00005074"/>
    </source>
</evidence>
<keyword evidence="4" id="KW-0444">Lipid biosynthesis</keyword>
<comment type="pathway">
    <text evidence="2">Lipid metabolism; phospholipid metabolism.</text>
</comment>
<proteinExistence type="inferred from homology"/>
<gene>
    <name evidence="17" type="primary">LPCAT2_0</name>
    <name evidence="17" type="ORF">FJT64_020983</name>
</gene>
<keyword evidence="8 15" id="KW-1133">Transmembrane helix</keyword>
<feature type="domain" description="EF-hand" evidence="16">
    <location>
        <begin position="492"/>
        <end position="527"/>
    </location>
</feature>
<dbReference type="PROSITE" id="PS50222">
    <property type="entry name" value="EF_HAND_2"/>
    <property type="match status" value="2"/>
</dbReference>
<organism evidence="17 18">
    <name type="scientific">Amphibalanus amphitrite</name>
    <name type="common">Striped barnacle</name>
    <name type="synonym">Balanus amphitrite</name>
    <dbReference type="NCBI Taxonomy" id="1232801"/>
    <lineage>
        <taxon>Eukaryota</taxon>
        <taxon>Metazoa</taxon>
        <taxon>Ecdysozoa</taxon>
        <taxon>Arthropoda</taxon>
        <taxon>Crustacea</taxon>
        <taxon>Multicrustacea</taxon>
        <taxon>Cirripedia</taxon>
        <taxon>Thoracica</taxon>
        <taxon>Thoracicalcarea</taxon>
        <taxon>Balanomorpha</taxon>
        <taxon>Balanoidea</taxon>
        <taxon>Balanidae</taxon>
        <taxon>Amphibalaninae</taxon>
        <taxon>Amphibalanus</taxon>
    </lineage>
</organism>
<keyword evidence="9" id="KW-0443">Lipid metabolism</keyword>
<keyword evidence="11" id="KW-0594">Phospholipid biosynthesis</keyword>
<comment type="pathway">
    <text evidence="14">Phospholipid metabolism.</text>
</comment>
<evidence type="ECO:0000256" key="5">
    <source>
        <dbReference type="ARBA" id="ARBA00022679"/>
    </source>
</evidence>
<dbReference type="GO" id="GO:0008374">
    <property type="term" value="F:O-acyltransferase activity"/>
    <property type="evidence" value="ECO:0007669"/>
    <property type="project" value="InterPro"/>
</dbReference>
<keyword evidence="10 15" id="KW-0472">Membrane</keyword>
<dbReference type="PANTHER" id="PTHR23063">
    <property type="entry name" value="PHOSPHOLIPID ACYLTRANSFERASE"/>
    <property type="match status" value="1"/>
</dbReference>
<evidence type="ECO:0000256" key="11">
    <source>
        <dbReference type="ARBA" id="ARBA00023209"/>
    </source>
</evidence>
<evidence type="ECO:0000313" key="17">
    <source>
        <dbReference type="EMBL" id="KAF0307793.1"/>
    </source>
</evidence>
<dbReference type="SUPFAM" id="SSF69593">
    <property type="entry name" value="Glycerol-3-phosphate (1)-acyltransferase"/>
    <property type="match status" value="1"/>
</dbReference>
<keyword evidence="7" id="KW-0106">Calcium</keyword>
<dbReference type="InterPro" id="IPR002048">
    <property type="entry name" value="EF_hand_dom"/>
</dbReference>
<evidence type="ECO:0000256" key="1">
    <source>
        <dbReference type="ARBA" id="ARBA00004370"/>
    </source>
</evidence>
<feature type="domain" description="EF-hand" evidence="16">
    <location>
        <begin position="455"/>
        <end position="490"/>
    </location>
</feature>
<comment type="caution">
    <text evidence="17">The sequence shown here is derived from an EMBL/GenBank/DDBJ whole genome shotgun (WGS) entry which is preliminary data.</text>
</comment>
<dbReference type="InterPro" id="IPR018247">
    <property type="entry name" value="EF_Hand_1_Ca_BS"/>
</dbReference>
<sequence>MTEGSEDGTAASDDHLIPHEVLNPFVARLDALNSTYDKVKVALMTVFVLPFRIMGVCLCVLIGWMFACIGLYGMTEEERNQPLRGWRRRLRVVLLLCTRTVFFSAGFPWVTVRGRRASARDAPIIAVAPHSSYFDVLPVIVMSAPSVVAKIETSRAAMFGRAASRSACLVCTMRELQALNARVAYYLSGWVIRIRGNMSREAPVLVAAPHSTFGDAIVLFCSGLPSIICRSETIGMPFFGKLIDYTQPVYVSREDPNSRQNTIREIQRRAHSNGQWPQIMLFPEGTCTNRSCLIQFKPGAFYPGAPVQPVVVRYPNRLDTVTWTWEGPNAWHILWLTLTQFVSFCEIEYLPVYIPNEEEKKNPRLFANNVRAKMAEALGVPVTDYTYDDCRLMSKARSKNLPCETGLVEVTKLMHQLGINMATIEAEMDSFAAIARKTDGLIRLTEFAAYLGFPSSEPGLVELFNLYDRDRDGVIDFREYLMGVSLISRPVNTEETIALAFRLFDAGGKGHVTQRDVTKALAITLNMTDQESSRLFSQVEKANADYITFEEFRAHAQKKPEYAKIFMAWHGRQKDSQGKAKAQ</sequence>
<dbReference type="OrthoDB" id="272512at2759"/>
<dbReference type="AlphaFoldDB" id="A0A6A4WP01"/>
<dbReference type="SUPFAM" id="SSF47473">
    <property type="entry name" value="EF-hand"/>
    <property type="match status" value="1"/>
</dbReference>
<keyword evidence="18" id="KW-1185">Reference proteome</keyword>
<evidence type="ECO:0000256" key="13">
    <source>
        <dbReference type="ARBA" id="ARBA00023315"/>
    </source>
</evidence>
<keyword evidence="13 17" id="KW-0012">Acyltransferase</keyword>
<protein>
    <submittedName>
        <fullName evidence="17">Lysophosphatidylcholine acyltransferase 2</fullName>
    </submittedName>
</protein>
<dbReference type="GO" id="GO:0016020">
    <property type="term" value="C:membrane"/>
    <property type="evidence" value="ECO:0007669"/>
    <property type="project" value="UniProtKB-SubCell"/>
</dbReference>
<evidence type="ECO:0000256" key="8">
    <source>
        <dbReference type="ARBA" id="ARBA00022989"/>
    </source>
</evidence>
<dbReference type="PROSITE" id="PS00018">
    <property type="entry name" value="EF_HAND_1"/>
    <property type="match status" value="1"/>
</dbReference>
<evidence type="ECO:0000259" key="16">
    <source>
        <dbReference type="PROSITE" id="PS50222"/>
    </source>
</evidence>